<feature type="region of interest" description="Disordered" evidence="5">
    <location>
        <begin position="16"/>
        <end position="42"/>
    </location>
</feature>
<proteinExistence type="predicted"/>
<keyword evidence="3" id="KW-0862">Zinc</keyword>
<dbReference type="InParanoid" id="A0A7F5RAG6"/>
<dbReference type="PANTHER" id="PTHR24007">
    <property type="entry name" value="BRCA1-ASSOCIATED PROTEIN"/>
    <property type="match status" value="1"/>
</dbReference>
<dbReference type="AlphaFoldDB" id="A0A7F5RAG6"/>
<keyword evidence="2 4" id="KW-0863">Zinc-finger</keyword>
<dbReference type="InterPro" id="IPR047243">
    <property type="entry name" value="RING-H2_BRAP2"/>
</dbReference>
<dbReference type="GO" id="GO:0007265">
    <property type="term" value="P:Ras protein signal transduction"/>
    <property type="evidence" value="ECO:0007669"/>
    <property type="project" value="TreeGrafter"/>
</dbReference>
<dbReference type="PANTHER" id="PTHR24007:SF7">
    <property type="entry name" value="BRCA1-ASSOCIATED PROTEIN"/>
    <property type="match status" value="1"/>
</dbReference>
<dbReference type="InterPro" id="IPR001607">
    <property type="entry name" value="Znf_UBP"/>
</dbReference>
<evidence type="ECO:0000313" key="9">
    <source>
        <dbReference type="RefSeq" id="XP_025832960.1"/>
    </source>
</evidence>
<evidence type="ECO:0000313" key="8">
    <source>
        <dbReference type="Proteomes" id="UP000192223"/>
    </source>
</evidence>
<feature type="domain" description="RING-type" evidence="6">
    <location>
        <begin position="223"/>
        <end position="263"/>
    </location>
</feature>
<keyword evidence="1" id="KW-0479">Metal-binding</keyword>
<dbReference type="InterPro" id="IPR011422">
    <property type="entry name" value="BRAP2/ETP1_RRM"/>
</dbReference>
<feature type="domain" description="UBP-type" evidence="7">
    <location>
        <begin position="260"/>
        <end position="336"/>
    </location>
</feature>
<dbReference type="PROSITE" id="PS50271">
    <property type="entry name" value="ZF_UBP"/>
    <property type="match status" value="1"/>
</dbReference>
<dbReference type="InterPro" id="IPR035979">
    <property type="entry name" value="RBD_domain_sf"/>
</dbReference>
<dbReference type="CDD" id="cd16457">
    <property type="entry name" value="RING-H2_BRAP2"/>
    <property type="match status" value="1"/>
</dbReference>
<evidence type="ECO:0000256" key="1">
    <source>
        <dbReference type="ARBA" id="ARBA00022723"/>
    </source>
</evidence>
<dbReference type="KEGG" id="apln:112905161"/>
<dbReference type="GO" id="GO:0005737">
    <property type="term" value="C:cytoplasm"/>
    <property type="evidence" value="ECO:0007669"/>
    <property type="project" value="TreeGrafter"/>
</dbReference>
<dbReference type="InterPro" id="IPR012677">
    <property type="entry name" value="Nucleotide-bd_a/b_plait_sf"/>
</dbReference>
<dbReference type="SMART" id="SM00290">
    <property type="entry name" value="ZnF_UBP"/>
    <property type="match status" value="1"/>
</dbReference>
<dbReference type="RefSeq" id="XP_025832960.1">
    <property type="nucleotide sequence ID" value="XM_025977175.1"/>
</dbReference>
<dbReference type="Proteomes" id="UP000192223">
    <property type="component" value="Unplaced"/>
</dbReference>
<dbReference type="InterPro" id="IPR013083">
    <property type="entry name" value="Znf_RING/FYVE/PHD"/>
</dbReference>
<dbReference type="Pfam" id="PF07576">
    <property type="entry name" value="BRAP2"/>
    <property type="match status" value="1"/>
</dbReference>
<dbReference type="SUPFAM" id="SSF54928">
    <property type="entry name" value="RNA-binding domain, RBD"/>
    <property type="match status" value="1"/>
</dbReference>
<dbReference type="SMART" id="SM00184">
    <property type="entry name" value="RING"/>
    <property type="match status" value="1"/>
</dbReference>
<keyword evidence="8" id="KW-1185">Reference proteome</keyword>
<dbReference type="Pfam" id="PF13639">
    <property type="entry name" value="zf-RING_2"/>
    <property type="match status" value="1"/>
</dbReference>
<dbReference type="Gene3D" id="3.30.40.10">
    <property type="entry name" value="Zinc/RING finger domain, C3HC4 (zinc finger)"/>
    <property type="match status" value="2"/>
</dbReference>
<dbReference type="GO" id="GO:0008270">
    <property type="term" value="F:zinc ion binding"/>
    <property type="evidence" value="ECO:0007669"/>
    <property type="project" value="UniProtKB-KW"/>
</dbReference>
<name>A0A7F5RAG6_AGRPL</name>
<dbReference type="GO" id="GO:0061630">
    <property type="term" value="F:ubiquitin protein ligase activity"/>
    <property type="evidence" value="ECO:0007669"/>
    <property type="project" value="TreeGrafter"/>
</dbReference>
<dbReference type="SUPFAM" id="SSF57850">
    <property type="entry name" value="RING/U-box"/>
    <property type="match status" value="2"/>
</dbReference>
<dbReference type="Gene3D" id="3.30.70.330">
    <property type="match status" value="1"/>
</dbReference>
<evidence type="ECO:0000256" key="2">
    <source>
        <dbReference type="ARBA" id="ARBA00022771"/>
    </source>
</evidence>
<organism evidence="8 9">
    <name type="scientific">Agrilus planipennis</name>
    <name type="common">Emerald ash borer</name>
    <name type="synonym">Agrilus marcopoli</name>
    <dbReference type="NCBI Taxonomy" id="224129"/>
    <lineage>
        <taxon>Eukaryota</taxon>
        <taxon>Metazoa</taxon>
        <taxon>Ecdysozoa</taxon>
        <taxon>Arthropoda</taxon>
        <taxon>Hexapoda</taxon>
        <taxon>Insecta</taxon>
        <taxon>Pterygota</taxon>
        <taxon>Neoptera</taxon>
        <taxon>Endopterygota</taxon>
        <taxon>Coleoptera</taxon>
        <taxon>Polyphaga</taxon>
        <taxon>Elateriformia</taxon>
        <taxon>Buprestoidea</taxon>
        <taxon>Buprestidae</taxon>
        <taxon>Agrilinae</taxon>
        <taxon>Agrilus</taxon>
    </lineage>
</organism>
<gene>
    <name evidence="9" type="primary">LOC112905161</name>
</gene>
<evidence type="ECO:0000259" key="7">
    <source>
        <dbReference type="PROSITE" id="PS50271"/>
    </source>
</evidence>
<sequence>MSDLVSKCVLRLEVEEKSTNNTENNEAEEIEENAAAKNNSTVKRKKKEISVETFPSRLEKPQEDWGLLPVYSREATPLQEKEHTPEDPNEIGFFSGNPFVEVTKGILHLYKEDVLSSSEEALTLCLLGVPTSMTCHDLLAFTAPCHAEIAHIRVLRDSTPNQYMALLTFRNHDAANEFYETFNGAPFNSLEPDSICRAVWVSRVEWAHDDLPPPPGHTELPTCPVCLERMDESVDGVLTILCNHSFHTGCLDQWSDSTCPVCRFVQSPEQAETSECEQCGRSGPSPDSLWICLICGHIGCGRYQGGHAASHYRESGHCYALQLGSHRVWDYKGNLF</sequence>
<dbReference type="GO" id="GO:0003676">
    <property type="term" value="F:nucleic acid binding"/>
    <property type="evidence" value="ECO:0007669"/>
    <property type="project" value="InterPro"/>
</dbReference>
<dbReference type="Pfam" id="PF02148">
    <property type="entry name" value="zf-UBP"/>
    <property type="match status" value="1"/>
</dbReference>
<dbReference type="PROSITE" id="PS50089">
    <property type="entry name" value="ZF_RING_2"/>
    <property type="match status" value="1"/>
</dbReference>
<dbReference type="InterPro" id="IPR001841">
    <property type="entry name" value="Znf_RING"/>
</dbReference>
<accession>A0A7F5RAG6</accession>
<dbReference type="OrthoDB" id="273556at2759"/>
<evidence type="ECO:0000256" key="4">
    <source>
        <dbReference type="PROSITE-ProRule" id="PRU00502"/>
    </source>
</evidence>
<evidence type="ECO:0000256" key="5">
    <source>
        <dbReference type="SAM" id="MobiDB-lite"/>
    </source>
</evidence>
<evidence type="ECO:0000259" key="6">
    <source>
        <dbReference type="PROSITE" id="PS50089"/>
    </source>
</evidence>
<evidence type="ECO:0000256" key="3">
    <source>
        <dbReference type="ARBA" id="ARBA00022833"/>
    </source>
</evidence>
<reference evidence="9" key="1">
    <citation type="submission" date="2025-08" db="UniProtKB">
        <authorList>
            <consortium name="RefSeq"/>
        </authorList>
    </citation>
    <scope>IDENTIFICATION</scope>
    <source>
        <tissue evidence="9">Entire body</tissue>
    </source>
</reference>
<dbReference type="GeneID" id="112905161"/>
<dbReference type="GO" id="GO:0016567">
    <property type="term" value="P:protein ubiquitination"/>
    <property type="evidence" value="ECO:0007669"/>
    <property type="project" value="TreeGrafter"/>
</dbReference>
<protein>
    <submittedName>
        <fullName evidence="9">BRCA1-associated protein</fullName>
    </submittedName>
</protein>